<reference evidence="1" key="1">
    <citation type="submission" date="2019-03" db="EMBL/GenBank/DDBJ databases">
        <authorList>
            <person name="Hao L."/>
        </authorList>
    </citation>
    <scope>NUCLEOTIDE SEQUENCE</scope>
</reference>
<dbReference type="EMBL" id="CAADRM010000045">
    <property type="protein sequence ID" value="VFU12494.1"/>
    <property type="molecule type" value="Genomic_DNA"/>
</dbReference>
<accession>A0A485LWX3</accession>
<gene>
    <name evidence="1" type="ORF">SCFA_1390012</name>
</gene>
<proteinExistence type="predicted"/>
<name>A0A485LWX3_9ZZZZ</name>
<sequence length="64" mass="7031">MICLTPLLGSSVQDILRAVHIDALNQYNIPETEGGLASIPVLFVIFGLSLKERTSLCPKYLETQ</sequence>
<dbReference type="AlphaFoldDB" id="A0A485LWX3"/>
<organism evidence="1">
    <name type="scientific">anaerobic digester metagenome</name>
    <dbReference type="NCBI Taxonomy" id="1263854"/>
    <lineage>
        <taxon>unclassified sequences</taxon>
        <taxon>metagenomes</taxon>
        <taxon>ecological metagenomes</taxon>
    </lineage>
</organism>
<protein>
    <submittedName>
        <fullName evidence="1">Uncharacterized protein</fullName>
    </submittedName>
</protein>
<evidence type="ECO:0000313" key="1">
    <source>
        <dbReference type="EMBL" id="VFU12494.1"/>
    </source>
</evidence>